<keyword evidence="3" id="KW-0805">Transcription regulation</keyword>
<protein>
    <submittedName>
        <fullName evidence="9">Related to RNA polymerase II transcriptional coactivator</fullName>
    </submittedName>
</protein>
<evidence type="ECO:0000313" key="9">
    <source>
        <dbReference type="EMBL" id="SPO06719.1"/>
    </source>
</evidence>
<dbReference type="GO" id="GO:0005634">
    <property type="term" value="C:nucleus"/>
    <property type="evidence" value="ECO:0007669"/>
    <property type="project" value="UniProtKB-SubCell"/>
</dbReference>
<organism evidence="9 10">
    <name type="scientific">Cephalotrichum gorgonifer</name>
    <dbReference type="NCBI Taxonomy" id="2041049"/>
    <lineage>
        <taxon>Eukaryota</taxon>
        <taxon>Fungi</taxon>
        <taxon>Dikarya</taxon>
        <taxon>Ascomycota</taxon>
        <taxon>Pezizomycotina</taxon>
        <taxon>Sordariomycetes</taxon>
        <taxon>Hypocreomycetidae</taxon>
        <taxon>Microascales</taxon>
        <taxon>Microascaceae</taxon>
        <taxon>Cephalotrichum</taxon>
    </lineage>
</organism>
<comment type="similarity">
    <text evidence="2">Belongs to the transcriptional coactivator PC4 family.</text>
</comment>
<dbReference type="InterPro" id="IPR045125">
    <property type="entry name" value="Sub1/Tcp4-like"/>
</dbReference>
<dbReference type="Proteomes" id="UP001187682">
    <property type="component" value="Unassembled WGS sequence"/>
</dbReference>
<reference evidence="9" key="1">
    <citation type="submission" date="2018-03" db="EMBL/GenBank/DDBJ databases">
        <authorList>
            <person name="Guldener U."/>
        </authorList>
    </citation>
    <scope>NUCLEOTIDE SEQUENCE</scope>
</reference>
<keyword evidence="6" id="KW-0539">Nucleus</keyword>
<keyword evidence="4" id="KW-0238">DNA-binding</keyword>
<dbReference type="GO" id="GO:0060261">
    <property type="term" value="P:positive regulation of transcription initiation by RNA polymerase II"/>
    <property type="evidence" value="ECO:0007669"/>
    <property type="project" value="InterPro"/>
</dbReference>
<keyword evidence="10" id="KW-1185">Reference proteome</keyword>
<keyword evidence="5" id="KW-0804">Transcription</keyword>
<dbReference type="InterPro" id="IPR009044">
    <property type="entry name" value="ssDNA-bd_transcriptional_reg"/>
</dbReference>
<feature type="region of interest" description="Disordered" evidence="7">
    <location>
        <begin position="114"/>
        <end position="155"/>
    </location>
</feature>
<sequence>MARNTMKRRASIDDDSGSEAGAPLAKKPKSGLTATATPTQGSLRDDDGNAYWELPKNRRVTVSEFRQSTFVNIREYYKKDDKFLPGKKGISLNLEEYGELLKAIPAINAELKRKTGQSFDDPDDTSAPPPKAIASKKVSKSKSKSNIEMTSEEED</sequence>
<feature type="compositionally biased region" description="Polar residues" evidence="7">
    <location>
        <begin position="32"/>
        <end position="42"/>
    </location>
</feature>
<dbReference type="InterPro" id="IPR003173">
    <property type="entry name" value="PC4_C"/>
</dbReference>
<evidence type="ECO:0000256" key="5">
    <source>
        <dbReference type="ARBA" id="ARBA00023163"/>
    </source>
</evidence>
<dbReference type="AlphaFoldDB" id="A0AAE8SZC4"/>
<evidence type="ECO:0000259" key="8">
    <source>
        <dbReference type="Pfam" id="PF02229"/>
    </source>
</evidence>
<evidence type="ECO:0000313" key="10">
    <source>
        <dbReference type="Proteomes" id="UP001187682"/>
    </source>
</evidence>
<name>A0AAE8SZC4_9PEZI</name>
<feature type="domain" description="Transcriptional coactivator p15 (PC4) C-terminal" evidence="8">
    <location>
        <begin position="52"/>
        <end position="103"/>
    </location>
</feature>
<comment type="caution">
    <text evidence="9">The sequence shown here is derived from an EMBL/GenBank/DDBJ whole genome shotgun (WGS) entry which is preliminary data.</text>
</comment>
<evidence type="ECO:0000256" key="2">
    <source>
        <dbReference type="ARBA" id="ARBA00009001"/>
    </source>
</evidence>
<proteinExistence type="inferred from homology"/>
<evidence type="ECO:0000256" key="6">
    <source>
        <dbReference type="ARBA" id="ARBA00023242"/>
    </source>
</evidence>
<gene>
    <name evidence="9" type="ORF">DNG_09413</name>
</gene>
<dbReference type="PANTHER" id="PTHR13215">
    <property type="entry name" value="RNA POLYMERASE II TRANSCRIPTIONAL COACTIVATOR"/>
    <property type="match status" value="1"/>
</dbReference>
<accession>A0AAE8SZC4</accession>
<dbReference type="SUPFAM" id="SSF54447">
    <property type="entry name" value="ssDNA-binding transcriptional regulator domain"/>
    <property type="match status" value="1"/>
</dbReference>
<dbReference type="EMBL" id="ONZQ02000016">
    <property type="protein sequence ID" value="SPO06719.1"/>
    <property type="molecule type" value="Genomic_DNA"/>
</dbReference>
<evidence type="ECO:0000256" key="1">
    <source>
        <dbReference type="ARBA" id="ARBA00004123"/>
    </source>
</evidence>
<comment type="subcellular location">
    <subcellularLocation>
        <location evidence="1">Nucleus</location>
    </subcellularLocation>
</comment>
<dbReference type="Pfam" id="PF02229">
    <property type="entry name" value="PC4"/>
    <property type="match status" value="1"/>
</dbReference>
<dbReference type="Gene3D" id="2.30.31.10">
    <property type="entry name" value="Transcriptional Coactivator Pc4, Chain A"/>
    <property type="match status" value="1"/>
</dbReference>
<feature type="region of interest" description="Disordered" evidence="7">
    <location>
        <begin position="1"/>
        <end position="50"/>
    </location>
</feature>
<evidence type="ECO:0000256" key="4">
    <source>
        <dbReference type="ARBA" id="ARBA00023125"/>
    </source>
</evidence>
<evidence type="ECO:0000256" key="7">
    <source>
        <dbReference type="SAM" id="MobiDB-lite"/>
    </source>
</evidence>
<dbReference type="GO" id="GO:0003677">
    <property type="term" value="F:DNA binding"/>
    <property type="evidence" value="ECO:0007669"/>
    <property type="project" value="UniProtKB-KW"/>
</dbReference>
<dbReference type="GO" id="GO:0003713">
    <property type="term" value="F:transcription coactivator activity"/>
    <property type="evidence" value="ECO:0007669"/>
    <property type="project" value="InterPro"/>
</dbReference>
<evidence type="ECO:0000256" key="3">
    <source>
        <dbReference type="ARBA" id="ARBA00023015"/>
    </source>
</evidence>